<name>A0A9N8ZER7_9GLOM</name>
<feature type="region of interest" description="Disordered" evidence="1">
    <location>
        <begin position="230"/>
        <end position="268"/>
    </location>
</feature>
<evidence type="ECO:0000313" key="3">
    <source>
        <dbReference type="Proteomes" id="UP000789396"/>
    </source>
</evidence>
<dbReference type="OrthoDB" id="2443487at2759"/>
<feature type="compositionally biased region" description="Low complexity" evidence="1">
    <location>
        <begin position="251"/>
        <end position="261"/>
    </location>
</feature>
<accession>A0A9N8ZER7</accession>
<evidence type="ECO:0000256" key="1">
    <source>
        <dbReference type="SAM" id="MobiDB-lite"/>
    </source>
</evidence>
<gene>
    <name evidence="2" type="ORF">RFULGI_LOCUS1876</name>
</gene>
<organism evidence="2 3">
    <name type="scientific">Racocetra fulgida</name>
    <dbReference type="NCBI Taxonomy" id="60492"/>
    <lineage>
        <taxon>Eukaryota</taxon>
        <taxon>Fungi</taxon>
        <taxon>Fungi incertae sedis</taxon>
        <taxon>Mucoromycota</taxon>
        <taxon>Glomeromycotina</taxon>
        <taxon>Glomeromycetes</taxon>
        <taxon>Diversisporales</taxon>
        <taxon>Gigasporaceae</taxon>
        <taxon>Racocetra</taxon>
    </lineage>
</organism>
<comment type="caution">
    <text evidence="2">The sequence shown here is derived from an EMBL/GenBank/DDBJ whole genome shotgun (WGS) entry which is preliminary data.</text>
</comment>
<keyword evidence="3" id="KW-1185">Reference proteome</keyword>
<dbReference type="EMBL" id="CAJVPZ010001291">
    <property type="protein sequence ID" value="CAG8488693.1"/>
    <property type="molecule type" value="Genomic_DNA"/>
</dbReference>
<sequence length="268" mass="30954">MPRNPGSIYTYYTDLGTVPPFKQPRVKCNFCSHTCNKALNRCESHLKNCTKIDNESYQSYFGSPKITSSHVASQLIVNTSKKTLQNANIKNFFDHTTTNEQDRLEVGFAEAVFQCGLPFSFCELVPIQTWIKGLKPSFKLPTRKKMANQLLETIYNKTKLKVDKSIEDADFLTLICDGWLFNDDSYDESSDSSDNELDNEFDYELNDELNYEFDSELDDELDNELENRYDDELNNELDDESSDELDELSDKLNNNLNNYTDDYLDNGK</sequence>
<feature type="compositionally biased region" description="Acidic residues" evidence="1">
    <location>
        <begin position="232"/>
        <end position="247"/>
    </location>
</feature>
<protein>
    <submittedName>
        <fullName evidence="2">4704_t:CDS:1</fullName>
    </submittedName>
</protein>
<dbReference type="AlphaFoldDB" id="A0A9N8ZER7"/>
<proteinExistence type="predicted"/>
<dbReference type="Proteomes" id="UP000789396">
    <property type="component" value="Unassembled WGS sequence"/>
</dbReference>
<evidence type="ECO:0000313" key="2">
    <source>
        <dbReference type="EMBL" id="CAG8488693.1"/>
    </source>
</evidence>
<reference evidence="2" key="1">
    <citation type="submission" date="2021-06" db="EMBL/GenBank/DDBJ databases">
        <authorList>
            <person name="Kallberg Y."/>
            <person name="Tangrot J."/>
            <person name="Rosling A."/>
        </authorList>
    </citation>
    <scope>NUCLEOTIDE SEQUENCE</scope>
    <source>
        <strain evidence="2">IN212</strain>
    </source>
</reference>